<sequence>MDGLGQWREKIEDIENVISSFYKELFTSTSPSESCIKEVVSSVGTKITEEMNRNLVAAFKGDEVLVAVNQMDPLKALGPDGLLVLFFQKFWDVVGDGVTKAVLVVLNDNAPLNTLREAIVVLIPKVKLPVRVSEFRPISLCNVVYTLVAKVLANRLKGILDKVISPNQSAFGPGRDGNKNCSMGGRENLVKAVAQAVPTYTMSCFRSPASVVIDLHKLFADF</sequence>
<gene>
    <name evidence="1" type="ORF">Dsin_021288</name>
</gene>
<dbReference type="EMBL" id="JANJYJ010000007">
    <property type="protein sequence ID" value="KAK3197873.1"/>
    <property type="molecule type" value="Genomic_DNA"/>
</dbReference>
<proteinExistence type="predicted"/>
<evidence type="ECO:0008006" key="3">
    <source>
        <dbReference type="Google" id="ProtNLM"/>
    </source>
</evidence>
<accession>A0AAE0DYN0</accession>
<dbReference type="AlphaFoldDB" id="A0AAE0DYN0"/>
<dbReference type="PANTHER" id="PTHR46890">
    <property type="entry name" value="NON-LTR RETROLELEMENT REVERSE TRANSCRIPTASE-LIKE PROTEIN-RELATED"/>
    <property type="match status" value="1"/>
</dbReference>
<evidence type="ECO:0000313" key="1">
    <source>
        <dbReference type="EMBL" id="KAK3197873.1"/>
    </source>
</evidence>
<reference evidence="1" key="1">
    <citation type="journal article" date="2023" name="Plant J.">
        <title>Genome sequences and population genomics provide insights into the demographic history, inbreeding, and mutation load of two 'living fossil' tree species of Dipteronia.</title>
        <authorList>
            <person name="Feng Y."/>
            <person name="Comes H.P."/>
            <person name="Chen J."/>
            <person name="Zhu S."/>
            <person name="Lu R."/>
            <person name="Zhang X."/>
            <person name="Li P."/>
            <person name="Qiu J."/>
            <person name="Olsen K.M."/>
            <person name="Qiu Y."/>
        </authorList>
    </citation>
    <scope>NUCLEOTIDE SEQUENCE</scope>
    <source>
        <strain evidence="1">NBL</strain>
    </source>
</reference>
<dbReference type="PANTHER" id="PTHR46890:SF48">
    <property type="entry name" value="RNA-DIRECTED DNA POLYMERASE"/>
    <property type="match status" value="1"/>
</dbReference>
<keyword evidence="2" id="KW-1185">Reference proteome</keyword>
<dbReference type="Proteomes" id="UP001281410">
    <property type="component" value="Unassembled WGS sequence"/>
</dbReference>
<comment type="caution">
    <text evidence="1">The sequence shown here is derived from an EMBL/GenBank/DDBJ whole genome shotgun (WGS) entry which is preliminary data.</text>
</comment>
<evidence type="ECO:0000313" key="2">
    <source>
        <dbReference type="Proteomes" id="UP001281410"/>
    </source>
</evidence>
<protein>
    <recommendedName>
        <fullName evidence="3">Reverse transcriptase domain-containing protein</fullName>
    </recommendedName>
</protein>
<dbReference type="InterPro" id="IPR052343">
    <property type="entry name" value="Retrotransposon-Effector_Assoc"/>
</dbReference>
<name>A0AAE0DYN0_9ROSI</name>
<organism evidence="1 2">
    <name type="scientific">Dipteronia sinensis</name>
    <dbReference type="NCBI Taxonomy" id="43782"/>
    <lineage>
        <taxon>Eukaryota</taxon>
        <taxon>Viridiplantae</taxon>
        <taxon>Streptophyta</taxon>
        <taxon>Embryophyta</taxon>
        <taxon>Tracheophyta</taxon>
        <taxon>Spermatophyta</taxon>
        <taxon>Magnoliopsida</taxon>
        <taxon>eudicotyledons</taxon>
        <taxon>Gunneridae</taxon>
        <taxon>Pentapetalae</taxon>
        <taxon>rosids</taxon>
        <taxon>malvids</taxon>
        <taxon>Sapindales</taxon>
        <taxon>Sapindaceae</taxon>
        <taxon>Hippocastanoideae</taxon>
        <taxon>Acereae</taxon>
        <taxon>Dipteronia</taxon>
    </lineage>
</organism>